<evidence type="ECO:0000256" key="1">
    <source>
        <dbReference type="ARBA" id="ARBA00005595"/>
    </source>
</evidence>
<dbReference type="PANTHER" id="PTHR12111">
    <property type="entry name" value="SPLICING FACTOR YJU2"/>
    <property type="match status" value="1"/>
</dbReference>
<evidence type="ECO:0000313" key="3">
    <source>
        <dbReference type="EMBL" id="CAF0867610.1"/>
    </source>
</evidence>
<keyword evidence="4" id="KW-1185">Reference proteome</keyword>
<reference evidence="3" key="1">
    <citation type="submission" date="2021-02" db="EMBL/GenBank/DDBJ databases">
        <authorList>
            <person name="Nowell W R."/>
        </authorList>
    </citation>
    <scope>NUCLEOTIDE SEQUENCE</scope>
    <source>
        <strain evidence="3">Ploen Becks lab</strain>
    </source>
</reference>
<gene>
    <name evidence="3" type="ORF">OXX778_LOCUS9764</name>
</gene>
<protein>
    <recommendedName>
        <fullName evidence="5">Coiled-coil domain-containing protein 130</fullName>
    </recommendedName>
</protein>
<accession>A0A813X7N3</accession>
<dbReference type="OrthoDB" id="360327at2759"/>
<evidence type="ECO:0000256" key="2">
    <source>
        <dbReference type="SAM" id="MobiDB-lite"/>
    </source>
</evidence>
<dbReference type="GO" id="GO:0071014">
    <property type="term" value="C:post-mRNA release spliceosomal complex"/>
    <property type="evidence" value="ECO:0007669"/>
    <property type="project" value="TreeGrafter"/>
</dbReference>
<sequence length="365" mass="42430">MGERKGQNKYYPPDFDPKKHGNLNRYHGTHALRERASKLDQGILIIRFEMPYNIWCDGCKAHIAMGVRYNAEKKKVGMYYSTPIFEFRMKCHLCDQYFDIRTDPQNSDYVIISGARRKEQRWDMAENEQIVTEDKNDIKRLSLDPMFSLEHETLDKEKSTKLMPTLKELEAAKSDWKDDYAINSLLRKELREEKKIIKEQKSSDQKFLDKWNININLVRENEEDVKLASLFKFNTVEKIEESKAEKRKTIESESIFETNSKKISNSTKDLVLYSNNSKNSCVEKLKKQINKSTKGEIILNDGFNFNSNHKPLSSINLGIVIKKPNENPNSNNKKEETCSKSIQVSALVANDYGSSSDDDNKQEKN</sequence>
<dbReference type="EMBL" id="CAJNOC010001469">
    <property type="protein sequence ID" value="CAF0867610.1"/>
    <property type="molecule type" value="Genomic_DNA"/>
</dbReference>
<dbReference type="InterPro" id="IPR007590">
    <property type="entry name" value="Saf4/Yju2"/>
</dbReference>
<organism evidence="3 4">
    <name type="scientific">Brachionus calyciflorus</name>
    <dbReference type="NCBI Taxonomy" id="104777"/>
    <lineage>
        <taxon>Eukaryota</taxon>
        <taxon>Metazoa</taxon>
        <taxon>Spiralia</taxon>
        <taxon>Gnathifera</taxon>
        <taxon>Rotifera</taxon>
        <taxon>Eurotatoria</taxon>
        <taxon>Monogononta</taxon>
        <taxon>Pseudotrocha</taxon>
        <taxon>Ploima</taxon>
        <taxon>Brachionidae</taxon>
        <taxon>Brachionus</taxon>
    </lineage>
</organism>
<dbReference type="GO" id="GO:0000398">
    <property type="term" value="P:mRNA splicing, via spliceosome"/>
    <property type="evidence" value="ECO:0007669"/>
    <property type="project" value="InterPro"/>
</dbReference>
<dbReference type="PANTHER" id="PTHR12111:SF2">
    <property type="entry name" value="SPLICING FACTOR YJU2B-RELATED"/>
    <property type="match status" value="1"/>
</dbReference>
<dbReference type="AlphaFoldDB" id="A0A813X7N3"/>
<comment type="caution">
    <text evidence="3">The sequence shown here is derived from an EMBL/GenBank/DDBJ whole genome shotgun (WGS) entry which is preliminary data.</text>
</comment>
<name>A0A813X7N3_9BILA</name>
<evidence type="ECO:0008006" key="5">
    <source>
        <dbReference type="Google" id="ProtNLM"/>
    </source>
</evidence>
<dbReference type="Proteomes" id="UP000663879">
    <property type="component" value="Unassembled WGS sequence"/>
</dbReference>
<comment type="similarity">
    <text evidence="1">Belongs to the CWC16 family.</text>
</comment>
<dbReference type="GO" id="GO:0005684">
    <property type="term" value="C:U2-type spliceosomal complex"/>
    <property type="evidence" value="ECO:0007669"/>
    <property type="project" value="TreeGrafter"/>
</dbReference>
<evidence type="ECO:0000313" key="4">
    <source>
        <dbReference type="Proteomes" id="UP000663879"/>
    </source>
</evidence>
<feature type="region of interest" description="Disordered" evidence="2">
    <location>
        <begin position="1"/>
        <end position="20"/>
    </location>
</feature>
<proteinExistence type="inferred from homology"/>
<dbReference type="Pfam" id="PF04502">
    <property type="entry name" value="Saf4_Yju2"/>
    <property type="match status" value="1"/>
</dbReference>